<gene>
    <name evidence="1" type="ORF">J8A68_000474</name>
</gene>
<evidence type="ECO:0000313" key="2">
    <source>
        <dbReference type="Proteomes" id="UP000694255"/>
    </source>
</evidence>
<reference evidence="1 2" key="1">
    <citation type="journal article" date="2021" name="DNA Res.">
        <title>Genome analysis of Candida subhashii reveals its hybrid nature and dual mitochondrial genome conformations.</title>
        <authorList>
            <person name="Mixao V."/>
            <person name="Hegedusova E."/>
            <person name="Saus E."/>
            <person name="Pryszcz L.P."/>
            <person name="Cillingova A."/>
            <person name="Nosek J."/>
            <person name="Gabaldon T."/>
        </authorList>
    </citation>
    <scope>NUCLEOTIDE SEQUENCE [LARGE SCALE GENOMIC DNA]</scope>
    <source>
        <strain evidence="1 2">CBS 10753</strain>
    </source>
</reference>
<dbReference type="RefSeq" id="XP_049266276.1">
    <property type="nucleotide sequence ID" value="XM_049408755.1"/>
</dbReference>
<organism evidence="1 2">
    <name type="scientific">[Candida] subhashii</name>
    <dbReference type="NCBI Taxonomy" id="561895"/>
    <lineage>
        <taxon>Eukaryota</taxon>
        <taxon>Fungi</taxon>
        <taxon>Dikarya</taxon>
        <taxon>Ascomycota</taxon>
        <taxon>Saccharomycotina</taxon>
        <taxon>Pichiomycetes</taxon>
        <taxon>Debaryomycetaceae</taxon>
        <taxon>Spathaspora</taxon>
    </lineage>
</organism>
<name>A0A8J5QI36_9ASCO</name>
<accession>A0A8J5QI36</accession>
<comment type="caution">
    <text evidence="1">The sequence shown here is derived from an EMBL/GenBank/DDBJ whole genome shotgun (WGS) entry which is preliminary data.</text>
</comment>
<protein>
    <submittedName>
        <fullName evidence="1">Uncharacterized protein</fullName>
    </submittedName>
</protein>
<evidence type="ECO:0000313" key="1">
    <source>
        <dbReference type="EMBL" id="KAG7666044.1"/>
    </source>
</evidence>
<dbReference type="Proteomes" id="UP000694255">
    <property type="component" value="Unassembled WGS sequence"/>
</dbReference>
<sequence>MMTHSKSKDFCVVTLKEDSVDGSETTFIEQVTKGGGEVVRECKKRKSFDVRMAAEDLEKLDQDTIACIQYLTE</sequence>
<dbReference type="GeneID" id="73467275"/>
<proteinExistence type="predicted"/>
<dbReference type="EMBL" id="JAGSYN010000044">
    <property type="protein sequence ID" value="KAG7666044.1"/>
    <property type="molecule type" value="Genomic_DNA"/>
</dbReference>
<dbReference type="AlphaFoldDB" id="A0A8J5QI36"/>
<keyword evidence="2" id="KW-1185">Reference proteome</keyword>